<feature type="coiled-coil region" evidence="1">
    <location>
        <begin position="354"/>
        <end position="406"/>
    </location>
</feature>
<gene>
    <name evidence="4" type="ORF">PCASD_07248</name>
</gene>
<name>A0A2N5UYL6_9BASI</name>
<dbReference type="InterPro" id="IPR049203">
    <property type="entry name" value="DUF6818"/>
</dbReference>
<evidence type="ECO:0000313" key="4">
    <source>
        <dbReference type="EMBL" id="PLW42850.1"/>
    </source>
</evidence>
<organism evidence="4 5">
    <name type="scientific">Puccinia coronata f. sp. avenae</name>
    <dbReference type="NCBI Taxonomy" id="200324"/>
    <lineage>
        <taxon>Eukaryota</taxon>
        <taxon>Fungi</taxon>
        <taxon>Dikarya</taxon>
        <taxon>Basidiomycota</taxon>
        <taxon>Pucciniomycotina</taxon>
        <taxon>Pucciniomycetes</taxon>
        <taxon>Pucciniales</taxon>
        <taxon>Pucciniaceae</taxon>
        <taxon>Puccinia</taxon>
    </lineage>
</organism>
<evidence type="ECO:0000259" key="3">
    <source>
        <dbReference type="Pfam" id="PF20681"/>
    </source>
</evidence>
<proteinExistence type="predicted"/>
<dbReference type="AlphaFoldDB" id="A0A2N5UYL6"/>
<sequence>MRLSSTTTSCVLIGTHHGHYHHHHHHPTPIPTTATHAIPRPAAASQTRPLPPIRQTRPGRAAGSQGYSVQDMVVLAECVSEVLPLGTTEWNSVLNRYNAYASRAGRAQRAYHSLRTKFRSIVLQPIPPTGLLEDSPRYVQQAKRAARAIEERSRSLLSQNPNWAESDEETGVPAQVPARSATVEDEQELTQANVDMSTTGTTTQANPPTTQQADHSVAPPSVINPSLANQPLEEQARSSASPGMISTASLHSVARSGTSPARTAAAWSAARSPPRLPSTSLHSLRPNHFSPLGSRARQDLSSKATAGLGARRGVRGVTNGDTNEVPGHLDPGVCSSSNSSVPTPRERELDRGLVEFYLMKLQEANETIIRLQDESSRTKEAHAARLQGLEEENRRLRDSLLQQSVRAECTQGQLEMMNRLWELSKASAFSFFQPGVPHPPAPTAPPQSLPNFPSTSLQPSATLSALPNSSLCPDSNQPSLPQQPSSSSLPPGPDSVSAAQLPSSIPAALLPSSIPASSPAHDQQHLSLPPPAPL</sequence>
<feature type="region of interest" description="Disordered" evidence="2">
    <location>
        <begin position="313"/>
        <end position="346"/>
    </location>
</feature>
<feature type="compositionally biased region" description="Low complexity" evidence="2">
    <location>
        <begin position="264"/>
        <end position="286"/>
    </location>
</feature>
<feature type="domain" description="DUF6818" evidence="3">
    <location>
        <begin position="84"/>
        <end position="156"/>
    </location>
</feature>
<comment type="caution">
    <text evidence="4">The sequence shown here is derived from an EMBL/GenBank/DDBJ whole genome shotgun (WGS) entry which is preliminary data.</text>
</comment>
<evidence type="ECO:0000256" key="1">
    <source>
        <dbReference type="SAM" id="Coils"/>
    </source>
</evidence>
<feature type="region of interest" description="Disordered" evidence="2">
    <location>
        <begin position="434"/>
        <end position="534"/>
    </location>
</feature>
<reference evidence="4 5" key="1">
    <citation type="submission" date="2017-11" db="EMBL/GenBank/DDBJ databases">
        <title>De novo assembly and phasing of dikaryotic genomes from two isolates of Puccinia coronata f. sp. avenae, the causal agent of oat crown rust.</title>
        <authorList>
            <person name="Miller M.E."/>
            <person name="Zhang Y."/>
            <person name="Omidvar V."/>
            <person name="Sperschneider J."/>
            <person name="Schwessinger B."/>
            <person name="Raley C."/>
            <person name="Palmer J.M."/>
            <person name="Garnica D."/>
            <person name="Upadhyaya N."/>
            <person name="Rathjen J."/>
            <person name="Taylor J.M."/>
            <person name="Park R.F."/>
            <person name="Dodds P.N."/>
            <person name="Hirsch C.D."/>
            <person name="Kianian S.F."/>
            <person name="Figueroa M."/>
        </authorList>
    </citation>
    <scope>NUCLEOTIDE SEQUENCE [LARGE SCALE GENOMIC DNA]</scope>
    <source>
        <strain evidence="4">12SD80</strain>
    </source>
</reference>
<evidence type="ECO:0000256" key="2">
    <source>
        <dbReference type="SAM" id="MobiDB-lite"/>
    </source>
</evidence>
<feature type="region of interest" description="Disordered" evidence="2">
    <location>
        <begin position="42"/>
        <end position="65"/>
    </location>
</feature>
<feature type="compositionally biased region" description="Pro residues" evidence="2">
    <location>
        <begin position="436"/>
        <end position="448"/>
    </location>
</feature>
<dbReference type="Proteomes" id="UP000235392">
    <property type="component" value="Unassembled WGS sequence"/>
</dbReference>
<accession>A0A2N5UYL6</accession>
<feature type="region of interest" description="Disordered" evidence="2">
    <location>
        <begin position="150"/>
        <end position="226"/>
    </location>
</feature>
<feature type="compositionally biased region" description="Low complexity" evidence="2">
    <location>
        <begin position="198"/>
        <end position="213"/>
    </location>
</feature>
<keyword evidence="1" id="KW-0175">Coiled coil</keyword>
<dbReference type="PANTHER" id="PTHR34409:SF1">
    <property type="entry name" value="MYB-LIKE DOMAIN-CONTAINING PROTEIN"/>
    <property type="match status" value="1"/>
</dbReference>
<feature type="compositionally biased region" description="Low complexity" evidence="2">
    <location>
        <begin position="473"/>
        <end position="520"/>
    </location>
</feature>
<feature type="compositionally biased region" description="Polar residues" evidence="2">
    <location>
        <begin position="451"/>
        <end position="472"/>
    </location>
</feature>
<protein>
    <recommendedName>
        <fullName evidence="3">DUF6818 domain-containing protein</fullName>
    </recommendedName>
</protein>
<evidence type="ECO:0000313" key="5">
    <source>
        <dbReference type="Proteomes" id="UP000235392"/>
    </source>
</evidence>
<feature type="region of interest" description="Disordered" evidence="2">
    <location>
        <begin position="264"/>
        <end position="298"/>
    </location>
</feature>
<dbReference type="Pfam" id="PF20681">
    <property type="entry name" value="DUF6818"/>
    <property type="match status" value="1"/>
</dbReference>
<dbReference type="PANTHER" id="PTHR34409">
    <property type="entry name" value="SET DOMAIN-CONTAINING PROTEIN"/>
    <property type="match status" value="1"/>
</dbReference>
<dbReference type="EMBL" id="PGCI01000074">
    <property type="protein sequence ID" value="PLW42850.1"/>
    <property type="molecule type" value="Genomic_DNA"/>
</dbReference>